<dbReference type="GO" id="GO:0004867">
    <property type="term" value="F:serine-type endopeptidase inhibitor activity"/>
    <property type="evidence" value="ECO:0007669"/>
    <property type="project" value="InterPro"/>
</dbReference>
<accession>A0A9D4SW19</accession>
<keyword evidence="2" id="KW-0472">Membrane</keyword>
<dbReference type="EMBL" id="JABSTV010001250">
    <property type="protein sequence ID" value="KAH7955596.1"/>
    <property type="molecule type" value="Genomic_DNA"/>
</dbReference>
<keyword evidence="2" id="KW-0812">Transmembrane</keyword>
<keyword evidence="4" id="KW-1185">Reference proteome</keyword>
<evidence type="ECO:0000256" key="2">
    <source>
        <dbReference type="SAM" id="Phobius"/>
    </source>
</evidence>
<reference evidence="3" key="2">
    <citation type="submission" date="2021-09" db="EMBL/GenBank/DDBJ databases">
        <authorList>
            <person name="Jia N."/>
            <person name="Wang J."/>
            <person name="Shi W."/>
            <person name="Du L."/>
            <person name="Sun Y."/>
            <person name="Zhan W."/>
            <person name="Jiang J."/>
            <person name="Wang Q."/>
            <person name="Zhang B."/>
            <person name="Ji P."/>
            <person name="Sakyi L.B."/>
            <person name="Cui X."/>
            <person name="Yuan T."/>
            <person name="Jiang B."/>
            <person name="Yang W."/>
            <person name="Lam T.T.-Y."/>
            <person name="Chang Q."/>
            <person name="Ding S."/>
            <person name="Wang X."/>
            <person name="Zhu J."/>
            <person name="Ruan X."/>
            <person name="Zhao L."/>
            <person name="Wei J."/>
            <person name="Que T."/>
            <person name="Du C."/>
            <person name="Cheng J."/>
            <person name="Dai P."/>
            <person name="Han X."/>
            <person name="Huang E."/>
            <person name="Gao Y."/>
            <person name="Liu J."/>
            <person name="Shao H."/>
            <person name="Ye R."/>
            <person name="Li L."/>
            <person name="Wei W."/>
            <person name="Wang X."/>
            <person name="Wang C."/>
            <person name="Huo Q."/>
            <person name="Li W."/>
            <person name="Guo W."/>
            <person name="Chen H."/>
            <person name="Chen S."/>
            <person name="Zhou L."/>
            <person name="Zhou L."/>
            <person name="Ni X."/>
            <person name="Tian J."/>
            <person name="Zhou Y."/>
            <person name="Sheng Y."/>
            <person name="Liu T."/>
            <person name="Pan Y."/>
            <person name="Xia L."/>
            <person name="Li J."/>
            <person name="Zhao F."/>
            <person name="Cao W."/>
        </authorList>
    </citation>
    <scope>NUCLEOTIDE SEQUENCE</scope>
    <source>
        <strain evidence="3">Rsan-2018</strain>
        <tissue evidence="3">Larvae</tissue>
    </source>
</reference>
<dbReference type="Proteomes" id="UP000821837">
    <property type="component" value="Unassembled WGS sequence"/>
</dbReference>
<evidence type="ECO:0000256" key="1">
    <source>
        <dbReference type="SAM" id="MobiDB-lite"/>
    </source>
</evidence>
<feature type="region of interest" description="Disordered" evidence="1">
    <location>
        <begin position="128"/>
        <end position="200"/>
    </location>
</feature>
<feature type="compositionally biased region" description="Low complexity" evidence="1">
    <location>
        <begin position="133"/>
        <end position="153"/>
    </location>
</feature>
<evidence type="ECO:0000313" key="3">
    <source>
        <dbReference type="EMBL" id="KAH7955596.1"/>
    </source>
</evidence>
<keyword evidence="2" id="KW-1133">Transmembrane helix</keyword>
<protein>
    <recommendedName>
        <fullName evidence="5">BPTI/Kunitz inhibitor domain-containing protein</fullName>
    </recommendedName>
</protein>
<organism evidence="3 4">
    <name type="scientific">Rhipicephalus sanguineus</name>
    <name type="common">Brown dog tick</name>
    <name type="synonym">Ixodes sanguineus</name>
    <dbReference type="NCBI Taxonomy" id="34632"/>
    <lineage>
        <taxon>Eukaryota</taxon>
        <taxon>Metazoa</taxon>
        <taxon>Ecdysozoa</taxon>
        <taxon>Arthropoda</taxon>
        <taxon>Chelicerata</taxon>
        <taxon>Arachnida</taxon>
        <taxon>Acari</taxon>
        <taxon>Parasitiformes</taxon>
        <taxon>Ixodida</taxon>
        <taxon>Ixodoidea</taxon>
        <taxon>Ixodidae</taxon>
        <taxon>Rhipicephalinae</taxon>
        <taxon>Rhipicephalus</taxon>
        <taxon>Rhipicephalus</taxon>
    </lineage>
</organism>
<name>A0A9D4SW19_RHISA</name>
<proteinExistence type="predicted"/>
<gene>
    <name evidence="3" type="ORF">HPB52_001692</name>
</gene>
<dbReference type="InterPro" id="IPR036880">
    <property type="entry name" value="Kunitz_BPTI_sf"/>
</dbReference>
<dbReference type="VEuPathDB" id="VectorBase:RSAN_033120"/>
<dbReference type="Gene3D" id="4.10.410.10">
    <property type="entry name" value="Pancreatic trypsin inhibitor Kunitz domain"/>
    <property type="match status" value="1"/>
</dbReference>
<evidence type="ECO:0000313" key="4">
    <source>
        <dbReference type="Proteomes" id="UP000821837"/>
    </source>
</evidence>
<feature type="transmembrane region" description="Helical" evidence="2">
    <location>
        <begin position="209"/>
        <end position="228"/>
    </location>
</feature>
<sequence length="550" mass="60461">MPQRGAQRPPPRAFDNATYVISGEQIAAGQRHNYSDPVYERSRGFDLARSFDGRNLPLRCCHPDAGLYAVKPAWLAGQQRIPLGGEVWTAMPRPILSPHQRLSNQARVRPQNAVLSGVTAATSVNCCGSNDPSTSSTTANTATTSSSSSGNTDSDGRSEPCYACPSTSGGGSDTARRSKHRTSHAHQSFRSPPHKRHERRVSWAPRASVVMMALMMALLLLVSLAAMASSNIAMGAVSSAGHPTVKGQKPHTGMSFFVTRAIAHAPALLARSSRASSASERVTNSLNVTRSSRGIETRTERATDEMHKVTSLYPSRHGILTKRTVPEPAVDDKENVEAEESGKHLMAFPFRRPARPMCGDVFYTVCRPSTEREFHYRRSVNACVETAADVVHSCNRGVNRFASLAHCRRSCTHAGRRPAKQCLGKPLLTSCARQDVLFSWWVFEGRRCVPWNFPSGGCPANDSAVFHTVHECRSRCLNGKQRDSQCLPPRAVACDSRHLKYPFFADLSMDHVRCLRSSPDVLQHRRCLIGTNRFRTREACMATCKNRPLG</sequence>
<evidence type="ECO:0008006" key="5">
    <source>
        <dbReference type="Google" id="ProtNLM"/>
    </source>
</evidence>
<reference evidence="3" key="1">
    <citation type="journal article" date="2020" name="Cell">
        <title>Large-Scale Comparative Analyses of Tick Genomes Elucidate Their Genetic Diversity and Vector Capacities.</title>
        <authorList>
            <consortium name="Tick Genome and Microbiome Consortium (TIGMIC)"/>
            <person name="Jia N."/>
            <person name="Wang J."/>
            <person name="Shi W."/>
            <person name="Du L."/>
            <person name="Sun Y."/>
            <person name="Zhan W."/>
            <person name="Jiang J.F."/>
            <person name="Wang Q."/>
            <person name="Zhang B."/>
            <person name="Ji P."/>
            <person name="Bell-Sakyi L."/>
            <person name="Cui X.M."/>
            <person name="Yuan T.T."/>
            <person name="Jiang B.G."/>
            <person name="Yang W.F."/>
            <person name="Lam T.T."/>
            <person name="Chang Q.C."/>
            <person name="Ding S.J."/>
            <person name="Wang X.J."/>
            <person name="Zhu J.G."/>
            <person name="Ruan X.D."/>
            <person name="Zhao L."/>
            <person name="Wei J.T."/>
            <person name="Ye R.Z."/>
            <person name="Que T.C."/>
            <person name="Du C.H."/>
            <person name="Zhou Y.H."/>
            <person name="Cheng J.X."/>
            <person name="Dai P.F."/>
            <person name="Guo W.B."/>
            <person name="Han X.H."/>
            <person name="Huang E.J."/>
            <person name="Li L.F."/>
            <person name="Wei W."/>
            <person name="Gao Y.C."/>
            <person name="Liu J.Z."/>
            <person name="Shao H.Z."/>
            <person name="Wang X."/>
            <person name="Wang C.C."/>
            <person name="Yang T.C."/>
            <person name="Huo Q.B."/>
            <person name="Li W."/>
            <person name="Chen H.Y."/>
            <person name="Chen S.E."/>
            <person name="Zhou L.G."/>
            <person name="Ni X.B."/>
            <person name="Tian J.H."/>
            <person name="Sheng Y."/>
            <person name="Liu T."/>
            <person name="Pan Y.S."/>
            <person name="Xia L.Y."/>
            <person name="Li J."/>
            <person name="Zhao F."/>
            <person name="Cao W.C."/>
        </authorList>
    </citation>
    <scope>NUCLEOTIDE SEQUENCE</scope>
    <source>
        <strain evidence="3">Rsan-2018</strain>
    </source>
</reference>
<dbReference type="AlphaFoldDB" id="A0A9D4SW19"/>
<comment type="caution">
    <text evidence="3">The sequence shown here is derived from an EMBL/GenBank/DDBJ whole genome shotgun (WGS) entry which is preliminary data.</text>
</comment>